<organism evidence="1 2">
    <name type="scientific">Corynebacterium pyruviciproducens</name>
    <dbReference type="NCBI Taxonomy" id="598660"/>
    <lineage>
        <taxon>Bacteria</taxon>
        <taxon>Bacillati</taxon>
        <taxon>Actinomycetota</taxon>
        <taxon>Actinomycetes</taxon>
        <taxon>Mycobacteriales</taxon>
        <taxon>Corynebacteriaceae</taxon>
        <taxon>Corynebacterium</taxon>
    </lineage>
</organism>
<dbReference type="AlphaFoldDB" id="A0AAF0YTU3"/>
<protein>
    <submittedName>
        <fullName evidence="1">Uncharacterized protein</fullName>
    </submittedName>
</protein>
<evidence type="ECO:0000313" key="1">
    <source>
        <dbReference type="EMBL" id="WOT03370.1"/>
    </source>
</evidence>
<evidence type="ECO:0000313" key="2">
    <source>
        <dbReference type="Proteomes" id="UP000234560"/>
    </source>
</evidence>
<accession>A0AAF0YTU3</accession>
<sequence length="102" mass="10948">MSDPPSLSPAEALALIENLSPGSYSSAILRGEEDGYGWGTTEVLLAGVIDAIKEGTFSNIQVRTKKKLKPPEPIPVPGRRVKPKVNNFLAAAKAYAKQAERE</sequence>
<reference evidence="1" key="2">
    <citation type="submission" date="2023-10" db="EMBL/GenBank/DDBJ databases">
        <authorList>
            <person name="Choi B."/>
        </authorList>
    </citation>
    <scope>NUCLEOTIDE SEQUENCE</scope>
    <source>
        <strain evidence="1">UMB0763</strain>
    </source>
</reference>
<name>A0AAF0YTU3_9CORY</name>
<reference evidence="1" key="1">
    <citation type="submission" date="2017-12" db="EMBL/GenBank/DDBJ databases">
        <authorList>
            <person name="Thomas-White K."/>
            <person name="Wolfe A.J."/>
        </authorList>
    </citation>
    <scope>NUCLEOTIDE SEQUENCE</scope>
    <source>
        <strain evidence="1">UMB0763</strain>
    </source>
</reference>
<dbReference type="EMBL" id="CP136958">
    <property type="protein sequence ID" value="WOT03370.1"/>
    <property type="molecule type" value="Genomic_DNA"/>
</dbReference>
<dbReference type="RefSeq" id="WP_101678990.1">
    <property type="nucleotide sequence ID" value="NZ_CP136958.1"/>
</dbReference>
<gene>
    <name evidence="1" type="ORF">CYJ47_06350</name>
</gene>
<proteinExistence type="predicted"/>
<dbReference type="KEGG" id="cpyr:CYJ47_06350"/>
<dbReference type="Proteomes" id="UP000234560">
    <property type="component" value="Chromosome"/>
</dbReference>